<reference evidence="2" key="1">
    <citation type="journal article" date="2023" name="Microorganisms">
        <title>Genomic Characterization of Arcobacter butzleri Strains Isolated from Various Sources in Lithuania.</title>
        <authorList>
            <person name="Uljanovas D."/>
            <person name="Golz G."/>
            <person name="Fleischmann S."/>
            <person name="Kudirkiene E."/>
            <person name="Kasetiene N."/>
            <person name="Grineviciene A."/>
            <person name="Tamuleviciene E."/>
            <person name="Aksomaitiene J."/>
            <person name="Alter T."/>
            <person name="Malakauskas M."/>
        </authorList>
    </citation>
    <scope>NUCLEOTIDE SEQUENCE</scope>
    <source>
        <strain evidence="2">W48</strain>
    </source>
</reference>
<organism evidence="2 3">
    <name type="scientific">Aliarcobacter butzleri</name>
    <dbReference type="NCBI Taxonomy" id="28197"/>
    <lineage>
        <taxon>Bacteria</taxon>
        <taxon>Pseudomonadati</taxon>
        <taxon>Campylobacterota</taxon>
        <taxon>Epsilonproteobacteria</taxon>
        <taxon>Campylobacterales</taxon>
        <taxon>Arcobacteraceae</taxon>
        <taxon>Aliarcobacter</taxon>
    </lineage>
</organism>
<evidence type="ECO:0000313" key="3">
    <source>
        <dbReference type="Proteomes" id="UP001170713"/>
    </source>
</evidence>
<keyword evidence="1" id="KW-0732">Signal</keyword>
<evidence type="ECO:0000313" key="2">
    <source>
        <dbReference type="EMBL" id="MDN5113803.1"/>
    </source>
</evidence>
<protein>
    <recommendedName>
        <fullName evidence="4">Lipoprotein</fullName>
    </recommendedName>
</protein>
<proteinExistence type="predicted"/>
<reference evidence="2" key="2">
    <citation type="submission" date="2023-01" db="EMBL/GenBank/DDBJ databases">
        <authorList>
            <person name="Uljanovas D."/>
        </authorList>
    </citation>
    <scope>NUCLEOTIDE SEQUENCE</scope>
    <source>
        <strain evidence="2">W48</strain>
    </source>
</reference>
<gene>
    <name evidence="2" type="ORF">PJV88_03995</name>
</gene>
<evidence type="ECO:0000256" key="1">
    <source>
        <dbReference type="SAM" id="SignalP"/>
    </source>
</evidence>
<sequence>MFIRVFTLFLLIKISLFACAGEWDYNQKEFVFLENRDFPFSNVSEEVNSANVYNTIVWAYEDKNKKENLKEWKKELNDKFTLKEIEEIVYRRIDLYKIQDKEILDYINFVGNQEKQVTRNYYMSEDDKRRLIDEKILLNEALEKIDSVNSSWLKLRYFYLALRLAHYKQKEPLKIYEKYKYLLENDSKTIVKDWIQGLYAGALIKNGQTVNGVYEFSKLFSKDKINSHLSYYNFFHIKTDEQWKELLNLAKTNEEKTKFYALRALNENSSVLEELDNIYKLDKNSKWFDFVLFRELLNTQHTFDQNSEYLRDYPTTAYINYLNTIKKDDMYLVNLSLAYFNLYEKKFEESSKITAELEKNYPNSHEVKTLSYILYLEKLDKIDTKIENEIYEKMTKLTKNEINSTSIRDYTFVILEKLYSKQNDKFNAFLAKYINHLDISYFDLELLEKFRIFMENPKDSKIKEYFASKYEQHKLLEKRNGKFVLSSNMLDTKTKLLINNLKFKEALDLNAFMLNEKIQFNPFNGLIKGNNRSGKEYTISVKEFLEKVIVIKNELEKNPNSAMDNYLYANALYNLSYFGNSNVLTVVYRSVSSFTDYDLQKEKLDLATKHYTIALNESKNEEFKAKITYMLAKIELSLFDIETSSKTKDYYNKDFDRYNLKRFWFYGNAKVYKEYINNNFGKYFDTLRKDYSNTSYYKELIRECANLRIYEDYKLKKPKPSVQ</sequence>
<name>A0AAW7Q3V7_9BACT</name>
<dbReference type="RefSeq" id="WP_301342678.1">
    <property type="nucleotide sequence ID" value="NZ_JAQJJC010000004.1"/>
</dbReference>
<comment type="caution">
    <text evidence="2">The sequence shown here is derived from an EMBL/GenBank/DDBJ whole genome shotgun (WGS) entry which is preliminary data.</text>
</comment>
<feature type="signal peptide" evidence="1">
    <location>
        <begin position="1"/>
        <end position="20"/>
    </location>
</feature>
<evidence type="ECO:0008006" key="4">
    <source>
        <dbReference type="Google" id="ProtNLM"/>
    </source>
</evidence>
<dbReference type="AlphaFoldDB" id="A0AAW7Q3V7"/>
<dbReference type="EMBL" id="JAQJJC010000004">
    <property type="protein sequence ID" value="MDN5113803.1"/>
    <property type="molecule type" value="Genomic_DNA"/>
</dbReference>
<feature type="chain" id="PRO_5043824004" description="Lipoprotein" evidence="1">
    <location>
        <begin position="21"/>
        <end position="723"/>
    </location>
</feature>
<accession>A0AAW7Q3V7</accession>
<dbReference type="Proteomes" id="UP001170713">
    <property type="component" value="Unassembled WGS sequence"/>
</dbReference>